<dbReference type="EC" id="5.6.2.3" evidence="11"/>
<dbReference type="Pfam" id="PF13245">
    <property type="entry name" value="AAA_19"/>
    <property type="match status" value="1"/>
</dbReference>
<evidence type="ECO:0000256" key="9">
    <source>
        <dbReference type="ARBA" id="ARBA00023204"/>
    </source>
</evidence>
<dbReference type="Pfam" id="PF21185">
    <property type="entry name" value="RecD_N"/>
    <property type="match status" value="1"/>
</dbReference>
<protein>
    <recommendedName>
        <fullName evidence="11">RecBCD enzyme subunit RecD</fullName>
        <ecNumber evidence="11">5.6.2.3</ecNumber>
    </recommendedName>
    <alternativeName>
        <fullName evidence="11">DNA 5'-3' helicase subunit RecD</fullName>
    </alternativeName>
    <alternativeName>
        <fullName evidence="11">Exonuclease V subunit RecD</fullName>
        <shortName evidence="11">ExoV subunit RecD</shortName>
    </alternativeName>
    <alternativeName>
        <fullName evidence="11">Helicase/nuclease RecBCD subunit RecD</fullName>
    </alternativeName>
</protein>
<keyword evidence="8 11" id="KW-0238">DNA-binding</keyword>
<evidence type="ECO:0000259" key="12">
    <source>
        <dbReference type="Pfam" id="PF13538"/>
    </source>
</evidence>
<evidence type="ECO:0000313" key="16">
    <source>
        <dbReference type="Proteomes" id="UP001336314"/>
    </source>
</evidence>
<dbReference type="InterPro" id="IPR049550">
    <property type="entry name" value="RecD_N"/>
</dbReference>
<feature type="binding site" evidence="11">
    <location>
        <begin position="234"/>
        <end position="241"/>
    </location>
    <ligand>
        <name>ATP</name>
        <dbReference type="ChEBI" id="CHEBI:30616"/>
    </ligand>
</feature>
<dbReference type="RefSeq" id="WP_330130120.1">
    <property type="nucleotide sequence ID" value="NZ_JAUHLI010000021.1"/>
</dbReference>
<keyword evidence="1 11" id="KW-0540">Nuclease</keyword>
<dbReference type="NCBIfam" id="TIGR01447">
    <property type="entry name" value="recD"/>
    <property type="match status" value="1"/>
</dbReference>
<dbReference type="InterPro" id="IPR041851">
    <property type="entry name" value="RecD_N_sf"/>
</dbReference>
<keyword evidence="5 11" id="KW-0347">Helicase</keyword>
<reference evidence="15 16" key="1">
    <citation type="submission" date="2023-07" db="EMBL/GenBank/DDBJ databases">
        <title>Alkalimonas sp., MEB108 novel, alkaliphilic bacterium isolated from Lonar Lake, India.</title>
        <authorList>
            <person name="Joshi A."/>
            <person name="Thite S."/>
        </authorList>
    </citation>
    <scope>NUCLEOTIDE SEQUENCE [LARGE SCALE GENOMIC DNA]</scope>
    <source>
        <strain evidence="15 16">MEB108</strain>
    </source>
</reference>
<evidence type="ECO:0000256" key="7">
    <source>
        <dbReference type="ARBA" id="ARBA00022840"/>
    </source>
</evidence>
<dbReference type="SUPFAM" id="SSF52540">
    <property type="entry name" value="P-loop containing nucleoside triphosphate hydrolases"/>
    <property type="match status" value="1"/>
</dbReference>
<evidence type="ECO:0000256" key="10">
    <source>
        <dbReference type="ARBA" id="ARBA00023235"/>
    </source>
</evidence>
<dbReference type="PANTHER" id="PTHR43788">
    <property type="entry name" value="DNA2/NAM7 HELICASE FAMILY MEMBER"/>
    <property type="match status" value="1"/>
</dbReference>
<keyword evidence="16" id="KW-1185">Reference proteome</keyword>
<evidence type="ECO:0000256" key="3">
    <source>
        <dbReference type="ARBA" id="ARBA00022763"/>
    </source>
</evidence>
<comment type="similarity">
    <text evidence="11">Belongs to the RecD family.</text>
</comment>
<evidence type="ECO:0000256" key="6">
    <source>
        <dbReference type="ARBA" id="ARBA00022839"/>
    </source>
</evidence>
<name>A0ABU7J945_9GAMM</name>
<dbReference type="PANTHER" id="PTHR43788:SF6">
    <property type="entry name" value="DNA HELICASE B"/>
    <property type="match status" value="1"/>
</dbReference>
<sequence>MTTQSMTAPNMTAQGETSNGARLLQQAQAWSQAGIIRKLDWMLAQFFYRQLPELTELELLAILLCSEANGRGHVCLDIAATLAQGTNQAQGSIQALPGRSELWQQADAGLKQYLSAYRLQDWLQLLQGSSLVSCQLHDQQAFANAPLVLAGNAPFVLAGSAHQPLLYMRRYWQYEQLIGREITRRMQAVPELAVASVGALLQGLFPQHKRAMPFDWQMAACALALRSRFAIITGGPGTGKTTTVIKLLALLQGIQLTGQQKPLQILLAAPTGKAAARLNESIAQSLQQLDVSALPLPEPEQLKALLPTQVQTVHRLLGARPDSRHFKHQRQNPLAADVVVVDEASMVDVELMAALVQALPANCRLYLLGDKDQLASVEAGSVLGDLCRFAEAGNYRPGIAAYLQDLCAARVPEQFVATEDAPALAQVTAMLRYSYRFKEGGAIHQLASLVNRGGTAVTEAEAGATMDPSENARSAIAVIKTIAAEPDSPVHLLQQSMSAAGQTTARTMTSAFAATPFGDALKALLLSGYKPYLTAVAEFDPAAKPVQRNQAALQILALQRDFQLLGAVREGDWGVQGLNARIEQLLARHDLIKPQGQAWYPGRPVLMTRNDYHLQLMNGDIGVCLAMQEQDSMVLRVAFSDGEGGIRWVLPSRLHGVETVYAMTVHKSQGSEFMHTALLLPANSSPVLTRELLYTGITRAKTRFTLIYDNDAVLASTIAQRVQRASGFALV</sequence>
<evidence type="ECO:0000256" key="8">
    <source>
        <dbReference type="ARBA" id="ARBA00023125"/>
    </source>
</evidence>
<comment type="miscellaneous">
    <text evidence="11">In the RecBCD complex, RecB has a slow 3'-5' helicase, an exonuclease activity and loads RecA onto ssDNA, RecD has a fast 5'-3' helicase activity, while RecC stimulates the ATPase and processivity of the RecB helicase and contributes to recognition of the Chi site.</text>
</comment>
<evidence type="ECO:0000259" key="14">
    <source>
        <dbReference type="Pfam" id="PF21185"/>
    </source>
</evidence>
<dbReference type="HAMAP" id="MF_01487">
    <property type="entry name" value="RecD"/>
    <property type="match status" value="1"/>
</dbReference>
<dbReference type="EMBL" id="JAUHLI010000021">
    <property type="protein sequence ID" value="MEE2003073.1"/>
    <property type="molecule type" value="Genomic_DNA"/>
</dbReference>
<dbReference type="CDD" id="cd17933">
    <property type="entry name" value="DEXSc_RecD-like"/>
    <property type="match status" value="1"/>
</dbReference>
<dbReference type="Pfam" id="PF18335">
    <property type="entry name" value="SH3_13"/>
    <property type="match status" value="1"/>
</dbReference>
<feature type="domain" description="RecBCD enzyme subunit RecD N-terminal" evidence="14">
    <location>
        <begin position="32"/>
        <end position="152"/>
    </location>
</feature>
<evidence type="ECO:0000259" key="13">
    <source>
        <dbReference type="Pfam" id="PF18335"/>
    </source>
</evidence>
<evidence type="ECO:0000256" key="4">
    <source>
        <dbReference type="ARBA" id="ARBA00022801"/>
    </source>
</evidence>
<evidence type="ECO:0000256" key="5">
    <source>
        <dbReference type="ARBA" id="ARBA00022806"/>
    </source>
</evidence>
<keyword evidence="4 11" id="KW-0378">Hydrolase</keyword>
<comment type="function">
    <text evidence="11">A helicase/nuclease that prepares dsDNA breaks (DSB) for recombinational DNA repair. Binds to DSBs and unwinds DNA via a highly rapid and processive ATP-dependent bidirectional helicase activity. Unwinds dsDNA until it encounters a Chi (crossover hotspot instigator) sequence from the 3' direction. Cuts ssDNA a few nucleotides 3' to the Chi site. The properties and activities of the enzyme are changed at Chi. The Chi-altered holoenzyme produces a long 3'-ssDNA overhang and facilitates RecA-binding to the ssDNA for homologous DNA recombination and repair. Holoenzyme degrades any linearized DNA that is unable to undergo homologous recombination. In the holoenzyme this subunit has ssDNA-dependent ATPase and 5'-3' helicase activity. When added to pre-assembled RecBC greatly stimulates nuclease activity and augments holoenzyme processivity. Negatively regulates the RecA-loading ability of RecBCD.</text>
</comment>
<evidence type="ECO:0000256" key="2">
    <source>
        <dbReference type="ARBA" id="ARBA00022741"/>
    </source>
</evidence>
<keyword evidence="3 11" id="KW-0227">DNA damage</keyword>
<dbReference type="Gene3D" id="3.40.50.300">
    <property type="entry name" value="P-loop containing nucleotide triphosphate hydrolases"/>
    <property type="match status" value="3"/>
</dbReference>
<dbReference type="InterPro" id="IPR027785">
    <property type="entry name" value="UvrD-like_helicase_C"/>
</dbReference>
<comment type="subunit">
    <text evidence="11">Heterotrimer of RecB, RecC and RecD. All subunits contribute to DNA-binding.</text>
</comment>
<keyword evidence="10 11" id="KW-0413">Isomerase</keyword>
<feature type="domain" description="UvrD-like helicase C-terminal" evidence="12">
    <location>
        <begin position="660"/>
        <end position="706"/>
    </location>
</feature>
<dbReference type="InterPro" id="IPR006344">
    <property type="entry name" value="RecD"/>
</dbReference>
<accession>A0ABU7J945</accession>
<gene>
    <name evidence="11 15" type="primary">recD</name>
    <name evidence="15" type="ORF">QWY20_16560</name>
</gene>
<dbReference type="InterPro" id="IPR041451">
    <property type="entry name" value="RecD2_SH13"/>
</dbReference>
<dbReference type="Proteomes" id="UP001336314">
    <property type="component" value="Unassembled WGS sequence"/>
</dbReference>
<dbReference type="Gene3D" id="1.10.10.1020">
    <property type="entry name" value="RecBCD complex, subunit RecD, N-terminal domain"/>
    <property type="match status" value="1"/>
</dbReference>
<keyword evidence="9 11" id="KW-0234">DNA repair</keyword>
<dbReference type="Pfam" id="PF13538">
    <property type="entry name" value="UvrD_C_2"/>
    <property type="match status" value="1"/>
</dbReference>
<feature type="domain" description="ATP-dependent RecD2 DNA helicase SH3" evidence="13">
    <location>
        <begin position="578"/>
        <end position="639"/>
    </location>
</feature>
<dbReference type="InterPro" id="IPR050534">
    <property type="entry name" value="Coronavir_polyprotein_1ab"/>
</dbReference>
<dbReference type="CDD" id="cd18809">
    <property type="entry name" value="SF1_C_RecD"/>
    <property type="match status" value="1"/>
</dbReference>
<organism evidence="15 16">
    <name type="scientific">Alkalimonas cellulosilytica</name>
    <dbReference type="NCBI Taxonomy" id="3058395"/>
    <lineage>
        <taxon>Bacteria</taxon>
        <taxon>Pseudomonadati</taxon>
        <taxon>Pseudomonadota</taxon>
        <taxon>Gammaproteobacteria</taxon>
        <taxon>Alkalimonas</taxon>
    </lineage>
</organism>
<evidence type="ECO:0000256" key="1">
    <source>
        <dbReference type="ARBA" id="ARBA00022722"/>
    </source>
</evidence>
<evidence type="ECO:0000256" key="11">
    <source>
        <dbReference type="HAMAP-Rule" id="MF_01487"/>
    </source>
</evidence>
<comment type="caution">
    <text evidence="15">The sequence shown here is derived from an EMBL/GenBank/DDBJ whole genome shotgun (WGS) entry which is preliminary data.</text>
</comment>
<comment type="catalytic activity">
    <reaction evidence="11">
        <text>ATP + H2O = ADP + phosphate + H(+)</text>
        <dbReference type="Rhea" id="RHEA:13065"/>
        <dbReference type="ChEBI" id="CHEBI:15377"/>
        <dbReference type="ChEBI" id="CHEBI:15378"/>
        <dbReference type="ChEBI" id="CHEBI:30616"/>
        <dbReference type="ChEBI" id="CHEBI:43474"/>
        <dbReference type="ChEBI" id="CHEBI:456216"/>
        <dbReference type="EC" id="5.6.2.3"/>
    </reaction>
</comment>
<evidence type="ECO:0000313" key="15">
    <source>
        <dbReference type="EMBL" id="MEE2003073.1"/>
    </source>
</evidence>
<dbReference type="GO" id="GO:0008854">
    <property type="term" value="F:exodeoxyribonuclease V activity"/>
    <property type="evidence" value="ECO:0007669"/>
    <property type="project" value="UniProtKB-EC"/>
</dbReference>
<dbReference type="InterPro" id="IPR027417">
    <property type="entry name" value="P-loop_NTPase"/>
</dbReference>
<keyword evidence="6 11" id="KW-0269">Exonuclease</keyword>
<proteinExistence type="inferred from homology"/>
<keyword evidence="7 11" id="KW-0067">ATP-binding</keyword>
<keyword evidence="2 11" id="KW-0547">Nucleotide-binding</keyword>